<name>A0ABR2KVE9_9EUKA</name>
<feature type="transmembrane region" description="Helical" evidence="1">
    <location>
        <begin position="74"/>
        <end position="94"/>
    </location>
</feature>
<gene>
    <name evidence="2" type="ORF">M9Y10_022374</name>
</gene>
<organism evidence="2 3">
    <name type="scientific">Tritrichomonas musculus</name>
    <dbReference type="NCBI Taxonomy" id="1915356"/>
    <lineage>
        <taxon>Eukaryota</taxon>
        <taxon>Metamonada</taxon>
        <taxon>Parabasalia</taxon>
        <taxon>Tritrichomonadida</taxon>
        <taxon>Tritrichomonadidae</taxon>
        <taxon>Tritrichomonas</taxon>
    </lineage>
</organism>
<feature type="transmembrane region" description="Helical" evidence="1">
    <location>
        <begin position="44"/>
        <end position="68"/>
    </location>
</feature>
<reference evidence="2 3" key="1">
    <citation type="submission" date="2024-04" db="EMBL/GenBank/DDBJ databases">
        <title>Tritrichomonas musculus Genome.</title>
        <authorList>
            <person name="Alves-Ferreira E."/>
            <person name="Grigg M."/>
            <person name="Lorenzi H."/>
            <person name="Galac M."/>
        </authorList>
    </citation>
    <scope>NUCLEOTIDE SEQUENCE [LARGE SCALE GENOMIC DNA]</scope>
    <source>
        <strain evidence="2 3">EAF2021</strain>
    </source>
</reference>
<keyword evidence="3" id="KW-1185">Reference proteome</keyword>
<keyword evidence="1" id="KW-0472">Membrane</keyword>
<sequence>MGFIKYASLFFGYILIMSIILLIVISGIGYMYFKSGIMMNSYDINLRVLFGCGIGVGLILFIIVWIFFGFPKFFLNYFLTFPLTIIMCVLYIFYTRPSKFAQYEMKLSSIWSEGIVYRRLQMNFQCCGWFNASDRAIKKCPIHFESGCSHVFTNYFKPRIGDIFLSSIIILIINVISVVSLLVMFYCFMEESSFLELFGI</sequence>
<feature type="transmembrane region" description="Helical" evidence="1">
    <location>
        <begin position="163"/>
        <end position="186"/>
    </location>
</feature>
<proteinExistence type="predicted"/>
<comment type="caution">
    <text evidence="2">The sequence shown here is derived from an EMBL/GenBank/DDBJ whole genome shotgun (WGS) entry which is preliminary data.</text>
</comment>
<protein>
    <recommendedName>
        <fullName evidence="4">Tetraspanin family protein</fullName>
    </recommendedName>
</protein>
<keyword evidence="1" id="KW-0812">Transmembrane</keyword>
<evidence type="ECO:0000313" key="3">
    <source>
        <dbReference type="Proteomes" id="UP001470230"/>
    </source>
</evidence>
<feature type="transmembrane region" description="Helical" evidence="1">
    <location>
        <begin position="6"/>
        <end position="32"/>
    </location>
</feature>
<evidence type="ECO:0008006" key="4">
    <source>
        <dbReference type="Google" id="ProtNLM"/>
    </source>
</evidence>
<dbReference type="Proteomes" id="UP001470230">
    <property type="component" value="Unassembled WGS sequence"/>
</dbReference>
<keyword evidence="1" id="KW-1133">Transmembrane helix</keyword>
<dbReference type="EMBL" id="JAPFFF010000003">
    <property type="protein sequence ID" value="KAK8893945.1"/>
    <property type="molecule type" value="Genomic_DNA"/>
</dbReference>
<accession>A0ABR2KVE9</accession>
<evidence type="ECO:0000313" key="2">
    <source>
        <dbReference type="EMBL" id="KAK8893945.1"/>
    </source>
</evidence>
<evidence type="ECO:0000256" key="1">
    <source>
        <dbReference type="SAM" id="Phobius"/>
    </source>
</evidence>